<proteinExistence type="predicted"/>
<evidence type="ECO:0000256" key="1">
    <source>
        <dbReference type="SAM" id="MobiDB-lite"/>
    </source>
</evidence>
<gene>
    <name evidence="3" type="ORF">JKG68_28015</name>
</gene>
<name>A0A936ZDC4_9HYPH</name>
<dbReference type="Pfam" id="PF08291">
    <property type="entry name" value="Peptidase_M15_3"/>
    <property type="match status" value="1"/>
</dbReference>
<evidence type="ECO:0000313" key="3">
    <source>
        <dbReference type="EMBL" id="MBL0407756.1"/>
    </source>
</evidence>
<evidence type="ECO:0000259" key="2">
    <source>
        <dbReference type="Pfam" id="PF08291"/>
    </source>
</evidence>
<organism evidence="3 4">
    <name type="scientific">Microvirga aerilata</name>
    <dbReference type="NCBI Taxonomy" id="670292"/>
    <lineage>
        <taxon>Bacteria</taxon>
        <taxon>Pseudomonadati</taxon>
        <taxon>Pseudomonadota</taxon>
        <taxon>Alphaproteobacteria</taxon>
        <taxon>Hyphomicrobiales</taxon>
        <taxon>Methylobacteriaceae</taxon>
        <taxon>Microvirga</taxon>
    </lineage>
</organism>
<dbReference type="InterPro" id="IPR009045">
    <property type="entry name" value="Zn_M74/Hedgehog-like"/>
</dbReference>
<dbReference type="InterPro" id="IPR013230">
    <property type="entry name" value="Peptidase_M15A_C"/>
</dbReference>
<protein>
    <recommendedName>
        <fullName evidence="2">Peptidase M15A C-terminal domain-containing protein</fullName>
    </recommendedName>
</protein>
<keyword evidence="4" id="KW-1185">Reference proteome</keyword>
<accession>A0A936ZDC4</accession>
<sequence length="233" mass="24837">MNRILKMLRQAPQVVKRSCPIQSRDKVETTSRVLSGLLLAGAVFGGGAVLLQAAPAHAEREIAQAPVAPQVKAKPVRPNSVAATASSPRRVWVDPPPLTSHQQTAEAAARPAPEPAPLAQAAPVAQAASAAAQPVPTDCLPAGLQNVLKDVGTRFGAVTLVSTKELHTDNHSRGSVRHKLHSACKAVDFKVKSNRQAVIAYLRSRSEVAGVNSYDNNEVIHIDYNEPRQMAQR</sequence>
<dbReference type="Gene3D" id="3.30.1380.10">
    <property type="match status" value="1"/>
</dbReference>
<dbReference type="AlphaFoldDB" id="A0A936ZDC4"/>
<feature type="domain" description="Peptidase M15A C-terminal" evidence="2">
    <location>
        <begin position="144"/>
        <end position="223"/>
    </location>
</feature>
<dbReference type="EMBL" id="JAEQMY010000109">
    <property type="protein sequence ID" value="MBL0407756.1"/>
    <property type="molecule type" value="Genomic_DNA"/>
</dbReference>
<dbReference type="Proteomes" id="UP000605848">
    <property type="component" value="Unassembled WGS sequence"/>
</dbReference>
<feature type="region of interest" description="Disordered" evidence="1">
    <location>
        <begin position="74"/>
        <end position="121"/>
    </location>
</feature>
<evidence type="ECO:0000313" key="4">
    <source>
        <dbReference type="Proteomes" id="UP000605848"/>
    </source>
</evidence>
<reference evidence="3" key="1">
    <citation type="submission" date="2021-01" db="EMBL/GenBank/DDBJ databases">
        <title>Microvirga sp.</title>
        <authorList>
            <person name="Kim M.K."/>
        </authorList>
    </citation>
    <scope>NUCLEOTIDE SEQUENCE</scope>
    <source>
        <strain evidence="3">5420S-16</strain>
    </source>
</reference>
<dbReference type="RefSeq" id="WP_202065263.1">
    <property type="nucleotide sequence ID" value="NZ_JAEQMY010000109.1"/>
</dbReference>
<comment type="caution">
    <text evidence="3">The sequence shown here is derived from an EMBL/GenBank/DDBJ whole genome shotgun (WGS) entry which is preliminary data.</text>
</comment>
<feature type="compositionally biased region" description="Low complexity" evidence="1">
    <location>
        <begin position="102"/>
        <end position="121"/>
    </location>
</feature>